<proteinExistence type="predicted"/>
<organism evidence="2 3">
    <name type="scientific">Botrimarina mediterranea</name>
    <dbReference type="NCBI Taxonomy" id="2528022"/>
    <lineage>
        <taxon>Bacteria</taxon>
        <taxon>Pseudomonadati</taxon>
        <taxon>Planctomycetota</taxon>
        <taxon>Planctomycetia</taxon>
        <taxon>Pirellulales</taxon>
        <taxon>Lacipirellulaceae</taxon>
        <taxon>Botrimarina</taxon>
    </lineage>
</organism>
<reference evidence="2 3" key="1">
    <citation type="submission" date="2019-02" db="EMBL/GenBank/DDBJ databases">
        <title>Deep-cultivation of Planctomycetes and their phenomic and genomic characterization uncovers novel biology.</title>
        <authorList>
            <person name="Wiegand S."/>
            <person name="Jogler M."/>
            <person name="Boedeker C."/>
            <person name="Pinto D."/>
            <person name="Vollmers J."/>
            <person name="Rivas-Marin E."/>
            <person name="Kohn T."/>
            <person name="Peeters S.H."/>
            <person name="Heuer A."/>
            <person name="Rast P."/>
            <person name="Oberbeckmann S."/>
            <person name="Bunk B."/>
            <person name="Jeske O."/>
            <person name="Meyerdierks A."/>
            <person name="Storesund J.E."/>
            <person name="Kallscheuer N."/>
            <person name="Luecker S."/>
            <person name="Lage O.M."/>
            <person name="Pohl T."/>
            <person name="Merkel B.J."/>
            <person name="Hornburger P."/>
            <person name="Mueller R.-W."/>
            <person name="Bruemmer F."/>
            <person name="Labrenz M."/>
            <person name="Spormann A.M."/>
            <person name="Op den Camp H."/>
            <person name="Overmann J."/>
            <person name="Amann R."/>
            <person name="Jetten M.S.M."/>
            <person name="Mascher T."/>
            <person name="Medema M.H."/>
            <person name="Devos D.P."/>
            <person name="Kaster A.-K."/>
            <person name="Ovreas L."/>
            <person name="Rohde M."/>
            <person name="Galperin M.Y."/>
            <person name="Jogler C."/>
        </authorList>
    </citation>
    <scope>NUCLEOTIDE SEQUENCE [LARGE SCALE GENOMIC DNA]</scope>
    <source>
        <strain evidence="2 3">Spa11</strain>
    </source>
</reference>
<sequence>MQYVDRVQDGGRRHRHSTDRRADGEAVYRLRKRDAVWTLVRPPGVYVVTAEFAGYAPLGAPVTVTPPVPMVAFLGTLKST</sequence>
<name>A0A518K938_9BACT</name>
<accession>A0A518K938</accession>
<evidence type="ECO:0000313" key="3">
    <source>
        <dbReference type="Proteomes" id="UP000316426"/>
    </source>
</evidence>
<protein>
    <submittedName>
        <fullName evidence="2">Uncharacterized protein</fullName>
    </submittedName>
</protein>
<dbReference type="EMBL" id="CP036349">
    <property type="protein sequence ID" value="QDV74312.1"/>
    <property type="molecule type" value="Genomic_DNA"/>
</dbReference>
<feature type="compositionally biased region" description="Basic and acidic residues" evidence="1">
    <location>
        <begin position="1"/>
        <end position="11"/>
    </location>
</feature>
<dbReference type="AlphaFoldDB" id="A0A518K938"/>
<evidence type="ECO:0000313" key="2">
    <source>
        <dbReference type="EMBL" id="QDV74312.1"/>
    </source>
</evidence>
<gene>
    <name evidence="2" type="ORF">Spa11_25140</name>
</gene>
<dbReference type="Proteomes" id="UP000316426">
    <property type="component" value="Chromosome"/>
</dbReference>
<feature type="region of interest" description="Disordered" evidence="1">
    <location>
        <begin position="1"/>
        <end position="21"/>
    </location>
</feature>
<evidence type="ECO:0000256" key="1">
    <source>
        <dbReference type="SAM" id="MobiDB-lite"/>
    </source>
</evidence>
<dbReference type="KEGG" id="bmei:Spa11_25140"/>
<keyword evidence="3" id="KW-1185">Reference proteome</keyword>